<organism evidence="1 2">
    <name type="scientific">Necator americanus</name>
    <name type="common">Human hookworm</name>
    <dbReference type="NCBI Taxonomy" id="51031"/>
    <lineage>
        <taxon>Eukaryota</taxon>
        <taxon>Metazoa</taxon>
        <taxon>Ecdysozoa</taxon>
        <taxon>Nematoda</taxon>
        <taxon>Chromadorea</taxon>
        <taxon>Rhabditida</taxon>
        <taxon>Rhabditina</taxon>
        <taxon>Rhabditomorpha</taxon>
        <taxon>Strongyloidea</taxon>
        <taxon>Ancylostomatidae</taxon>
        <taxon>Bunostominae</taxon>
        <taxon>Necator</taxon>
    </lineage>
</organism>
<evidence type="ECO:0000313" key="1">
    <source>
        <dbReference type="EMBL" id="KAK6753088.1"/>
    </source>
</evidence>
<accession>A0ABR1DRP5</accession>
<dbReference type="EMBL" id="JAVFWL010000005">
    <property type="protein sequence ID" value="KAK6753088.1"/>
    <property type="molecule type" value="Genomic_DNA"/>
</dbReference>
<reference evidence="1 2" key="1">
    <citation type="submission" date="2023-08" db="EMBL/GenBank/DDBJ databases">
        <title>A Necator americanus chromosomal reference genome.</title>
        <authorList>
            <person name="Ilik V."/>
            <person name="Petrzelkova K.J."/>
            <person name="Pardy F."/>
            <person name="Fuh T."/>
            <person name="Niatou-Singa F.S."/>
            <person name="Gouil Q."/>
            <person name="Baker L."/>
            <person name="Ritchie M.E."/>
            <person name="Jex A.R."/>
            <person name="Gazzola D."/>
            <person name="Li H."/>
            <person name="Toshio Fujiwara R."/>
            <person name="Zhan B."/>
            <person name="Aroian R.V."/>
            <person name="Pafco B."/>
            <person name="Schwarz E.M."/>
        </authorList>
    </citation>
    <scope>NUCLEOTIDE SEQUENCE [LARGE SCALE GENOMIC DNA]</scope>
    <source>
        <strain evidence="1 2">Aroian</strain>
        <tissue evidence="1">Whole animal</tissue>
    </source>
</reference>
<protein>
    <submittedName>
        <fullName evidence="1">Uncharacterized protein</fullName>
    </submittedName>
</protein>
<name>A0ABR1DRP5_NECAM</name>
<dbReference type="Proteomes" id="UP001303046">
    <property type="component" value="Unassembled WGS sequence"/>
</dbReference>
<proteinExistence type="predicted"/>
<evidence type="ECO:0000313" key="2">
    <source>
        <dbReference type="Proteomes" id="UP001303046"/>
    </source>
</evidence>
<gene>
    <name evidence="1" type="primary">Necator_chrV.g17387</name>
    <name evidence="1" type="ORF">RB195_012597</name>
</gene>
<sequence length="71" mass="8711">MVLPRSLPLSPLDHFERSRLRFCSGLQSVRLYIYPFTETHVLIWLRIRPRNYVNSIEYTISLHKKRKIEYY</sequence>
<keyword evidence="2" id="KW-1185">Reference proteome</keyword>
<comment type="caution">
    <text evidence="1">The sequence shown here is derived from an EMBL/GenBank/DDBJ whole genome shotgun (WGS) entry which is preliminary data.</text>
</comment>